<keyword evidence="11" id="KW-1133">Transmembrane helix</keyword>
<dbReference type="GO" id="GO:0005524">
    <property type="term" value="F:ATP binding"/>
    <property type="evidence" value="ECO:0007669"/>
    <property type="project" value="UniProtKB-KW"/>
</dbReference>
<dbReference type="PANTHER" id="PTHR24421">
    <property type="entry name" value="NITRATE/NITRITE SENSOR PROTEIN NARX-RELATED"/>
    <property type="match status" value="1"/>
</dbReference>
<keyword evidence="7" id="KW-0067">ATP-binding</keyword>
<dbReference type="Pfam" id="PF02518">
    <property type="entry name" value="HATPase_c"/>
    <property type="match status" value="1"/>
</dbReference>
<accession>A0A495A4N7</accession>
<dbReference type="EC" id="2.7.13.3" evidence="2"/>
<dbReference type="OrthoDB" id="227596at2"/>
<dbReference type="RefSeq" id="WP_110920396.1">
    <property type="nucleotide sequence ID" value="NZ_PNJG02000003.1"/>
</dbReference>
<evidence type="ECO:0000256" key="3">
    <source>
        <dbReference type="ARBA" id="ARBA00022553"/>
    </source>
</evidence>
<evidence type="ECO:0000313" key="14">
    <source>
        <dbReference type="Proteomes" id="UP000249516"/>
    </source>
</evidence>
<evidence type="ECO:0000256" key="2">
    <source>
        <dbReference type="ARBA" id="ARBA00012438"/>
    </source>
</evidence>
<dbReference type="Gene3D" id="1.20.5.1930">
    <property type="match status" value="1"/>
</dbReference>
<dbReference type="Gene3D" id="3.30.565.10">
    <property type="entry name" value="Histidine kinase-like ATPase, C-terminal domain"/>
    <property type="match status" value="1"/>
</dbReference>
<feature type="region of interest" description="Disordered" evidence="10">
    <location>
        <begin position="397"/>
        <end position="423"/>
    </location>
</feature>
<comment type="catalytic activity">
    <reaction evidence="1">
        <text>ATP + protein L-histidine = ADP + protein N-phospho-L-histidine.</text>
        <dbReference type="EC" id="2.7.13.3"/>
    </reaction>
</comment>
<keyword evidence="3" id="KW-0597">Phosphoprotein</keyword>
<dbReference type="Proteomes" id="UP000249516">
    <property type="component" value="Unassembled WGS sequence"/>
</dbReference>
<feature type="transmembrane region" description="Helical" evidence="11">
    <location>
        <begin position="157"/>
        <end position="180"/>
    </location>
</feature>
<feature type="transmembrane region" description="Helical" evidence="11">
    <location>
        <begin position="99"/>
        <end position="116"/>
    </location>
</feature>
<dbReference type="Pfam" id="PF07730">
    <property type="entry name" value="HisKA_3"/>
    <property type="match status" value="1"/>
</dbReference>
<dbReference type="Pfam" id="PF23539">
    <property type="entry name" value="DUF7134"/>
    <property type="match status" value="1"/>
</dbReference>
<evidence type="ECO:0000256" key="5">
    <source>
        <dbReference type="ARBA" id="ARBA00022741"/>
    </source>
</evidence>
<evidence type="ECO:0000256" key="11">
    <source>
        <dbReference type="SAM" id="Phobius"/>
    </source>
</evidence>
<dbReference type="GO" id="GO:0046983">
    <property type="term" value="F:protein dimerization activity"/>
    <property type="evidence" value="ECO:0007669"/>
    <property type="project" value="InterPro"/>
</dbReference>
<feature type="transmembrane region" description="Helical" evidence="11">
    <location>
        <begin position="76"/>
        <end position="93"/>
    </location>
</feature>
<dbReference type="EMBL" id="PNJG02000003">
    <property type="protein sequence ID" value="RKQ34209.1"/>
    <property type="molecule type" value="Genomic_DNA"/>
</dbReference>
<keyword evidence="9" id="KW-0175">Coiled coil</keyword>
<dbReference type="PANTHER" id="PTHR24421:SF10">
    <property type="entry name" value="NITRATE_NITRITE SENSOR PROTEIN NARQ"/>
    <property type="match status" value="1"/>
</dbReference>
<evidence type="ECO:0000259" key="12">
    <source>
        <dbReference type="SMART" id="SM00387"/>
    </source>
</evidence>
<gene>
    <name evidence="13" type="ORF">C1C97_010265</name>
</gene>
<feature type="domain" description="Histidine kinase/HSP90-like ATPase" evidence="12">
    <location>
        <begin position="321"/>
        <end position="417"/>
    </location>
</feature>
<keyword evidence="4" id="KW-0808">Transferase</keyword>
<evidence type="ECO:0000256" key="1">
    <source>
        <dbReference type="ARBA" id="ARBA00000085"/>
    </source>
</evidence>
<dbReference type="InterPro" id="IPR050482">
    <property type="entry name" value="Sensor_HK_TwoCompSys"/>
</dbReference>
<evidence type="ECO:0000256" key="8">
    <source>
        <dbReference type="ARBA" id="ARBA00023012"/>
    </source>
</evidence>
<dbReference type="InterPro" id="IPR036890">
    <property type="entry name" value="HATPase_C_sf"/>
</dbReference>
<protein>
    <recommendedName>
        <fullName evidence="2">histidine kinase</fullName>
        <ecNumber evidence="2">2.7.13.3</ecNumber>
    </recommendedName>
</protein>
<feature type="coiled-coil region" evidence="9">
    <location>
        <begin position="186"/>
        <end position="217"/>
    </location>
</feature>
<evidence type="ECO:0000313" key="13">
    <source>
        <dbReference type="EMBL" id="RKQ34209.1"/>
    </source>
</evidence>
<evidence type="ECO:0000256" key="10">
    <source>
        <dbReference type="SAM" id="MobiDB-lite"/>
    </source>
</evidence>
<name>A0A495A4N7_9MICC</name>
<dbReference type="AlphaFoldDB" id="A0A495A4N7"/>
<proteinExistence type="predicted"/>
<organism evidence="13 14">
    <name type="scientific">Kocuria tytonis</name>
    <dbReference type="NCBI Taxonomy" id="2054280"/>
    <lineage>
        <taxon>Bacteria</taxon>
        <taxon>Bacillati</taxon>
        <taxon>Actinomycetota</taxon>
        <taxon>Actinomycetes</taxon>
        <taxon>Micrococcales</taxon>
        <taxon>Micrococcaceae</taxon>
        <taxon>Kocuria</taxon>
    </lineage>
</organism>
<feature type="transmembrane region" description="Helical" evidence="11">
    <location>
        <begin position="26"/>
        <end position="43"/>
    </location>
</feature>
<evidence type="ECO:0000256" key="9">
    <source>
        <dbReference type="SAM" id="Coils"/>
    </source>
</evidence>
<dbReference type="InterPro" id="IPR055558">
    <property type="entry name" value="DUF7134"/>
</dbReference>
<comment type="caution">
    <text evidence="13">The sequence shown here is derived from an EMBL/GenBank/DDBJ whole genome shotgun (WGS) entry which is preliminary data.</text>
</comment>
<keyword evidence="6 13" id="KW-0418">Kinase</keyword>
<keyword evidence="5" id="KW-0547">Nucleotide-binding</keyword>
<evidence type="ECO:0000256" key="4">
    <source>
        <dbReference type="ARBA" id="ARBA00022679"/>
    </source>
</evidence>
<keyword evidence="14" id="KW-1185">Reference proteome</keyword>
<reference evidence="13 14" key="1">
    <citation type="submission" date="2018-10" db="EMBL/GenBank/DDBJ databases">
        <title>Kocuria tytouropygialis sp. nov., isolated from the uropygial gland of an American barn owl (Tyto furcata).</title>
        <authorList>
            <person name="Braun M.S."/>
            <person name="Wang E."/>
            <person name="Zimmermann S."/>
            <person name="Wagner H."/>
            <person name="Wink M."/>
        </authorList>
    </citation>
    <scope>NUCLEOTIDE SEQUENCE [LARGE SCALE GENOMIC DNA]</scope>
    <source>
        <strain evidence="13 14">442</strain>
    </source>
</reference>
<keyword evidence="11" id="KW-0812">Transmembrane</keyword>
<evidence type="ECO:0000256" key="6">
    <source>
        <dbReference type="ARBA" id="ARBA00022777"/>
    </source>
</evidence>
<feature type="transmembrane region" description="Helical" evidence="11">
    <location>
        <begin position="55"/>
        <end position="71"/>
    </location>
</feature>
<feature type="transmembrane region" description="Helical" evidence="11">
    <location>
        <begin position="123"/>
        <end position="142"/>
    </location>
</feature>
<keyword evidence="8" id="KW-0902">Two-component regulatory system</keyword>
<dbReference type="InterPro" id="IPR011712">
    <property type="entry name" value="Sig_transdc_His_kin_sub3_dim/P"/>
</dbReference>
<dbReference type="SMART" id="SM00387">
    <property type="entry name" value="HATPase_c"/>
    <property type="match status" value="1"/>
</dbReference>
<keyword evidence="11" id="KW-0472">Membrane</keyword>
<sequence length="423" mass="45646">MRPRPTAMDTSPRRRALRPGWRRRDGVEAVILALAGVELVYLSDFVQKVPWKVDVGWVALGAVILAAPLAWRRRFPVTVMVAVSVLYFALATWVGVEMYASQVVLFLGFYSVGAWCPDRHRAMWSRAAVAAGMGVWLVWVTVDQFTDPQVGERGVNAYMAFAAIQLLINIAYFTGAWIFGNRTWHAAIEREDLEAAHAEIRNQQDRLAEQAVSLERLRIARELHDVVAHHVTAMGVQAGAARVSMSRDPEAAAVHLRGVESSARDAVAELRTMVHTLRDGEGIPDSVPRLADLDALVADARAIGQDAALERIGPEPDLPPPAQLALYRTAQEGITNARKHAGPRAAVTVRLRTGTDRVELEISDSGRGSRLGGSAAGGAGMGLTGMRERMASVGGTLEAGPKPDGGWLVRATVPGQAGKKVAS</sequence>
<dbReference type="SUPFAM" id="SSF55874">
    <property type="entry name" value="ATPase domain of HSP90 chaperone/DNA topoisomerase II/histidine kinase"/>
    <property type="match status" value="1"/>
</dbReference>
<dbReference type="CDD" id="cd16917">
    <property type="entry name" value="HATPase_UhpB-NarQ-NarX-like"/>
    <property type="match status" value="1"/>
</dbReference>
<dbReference type="GO" id="GO:0016020">
    <property type="term" value="C:membrane"/>
    <property type="evidence" value="ECO:0007669"/>
    <property type="project" value="InterPro"/>
</dbReference>
<dbReference type="GO" id="GO:0000155">
    <property type="term" value="F:phosphorelay sensor kinase activity"/>
    <property type="evidence" value="ECO:0007669"/>
    <property type="project" value="InterPro"/>
</dbReference>
<dbReference type="InterPro" id="IPR003594">
    <property type="entry name" value="HATPase_dom"/>
</dbReference>
<evidence type="ECO:0000256" key="7">
    <source>
        <dbReference type="ARBA" id="ARBA00022840"/>
    </source>
</evidence>